<evidence type="ECO:0000256" key="4">
    <source>
        <dbReference type="SAM" id="Coils"/>
    </source>
</evidence>
<dbReference type="SUPFAM" id="SSF46894">
    <property type="entry name" value="C-terminal effector domain of the bipartite response regulators"/>
    <property type="match status" value="1"/>
</dbReference>
<evidence type="ECO:0000256" key="1">
    <source>
        <dbReference type="ARBA" id="ARBA00023015"/>
    </source>
</evidence>
<accession>A0A934K575</accession>
<dbReference type="InterPro" id="IPR011990">
    <property type="entry name" value="TPR-like_helical_dom_sf"/>
</dbReference>
<evidence type="ECO:0000313" key="6">
    <source>
        <dbReference type="EMBL" id="MBJ7599084.1"/>
    </source>
</evidence>
<dbReference type="PROSITE" id="PS00622">
    <property type="entry name" value="HTH_LUXR_1"/>
    <property type="match status" value="1"/>
</dbReference>
<reference evidence="6" key="1">
    <citation type="submission" date="2020-10" db="EMBL/GenBank/DDBJ databases">
        <title>Ca. Dormibacterota MAGs.</title>
        <authorList>
            <person name="Montgomery K."/>
        </authorList>
    </citation>
    <scope>NUCLEOTIDE SEQUENCE [LARGE SCALE GENOMIC DNA]</scope>
    <source>
        <strain evidence="6">SC8812_S17_10</strain>
    </source>
</reference>
<dbReference type="Gene3D" id="1.25.40.10">
    <property type="entry name" value="Tetratricopeptide repeat domain"/>
    <property type="match status" value="1"/>
</dbReference>
<dbReference type="CDD" id="cd06170">
    <property type="entry name" value="LuxR_C_like"/>
    <property type="match status" value="1"/>
</dbReference>
<dbReference type="InterPro" id="IPR036388">
    <property type="entry name" value="WH-like_DNA-bd_sf"/>
</dbReference>
<sequence>MARKDSKPYRLSWSLSSLALALALEGRLEEAEQLIAEAKRANPAYADAVLLEANATIQWLAGDFRGAVASWLESAAWNSGGESCRRGWAAAVAAIAAGELGSLAEAHHYLEHAARVYAGRGFYAWSQHVDWATGFMGWRTGEASPIPAFRRAADRWLAIGSLPNAAFSLLDLAESAALLGQPDAAHEAGQRLREVSDRIERPLYSAVASLGSAWAELSADRPSAALDLARKAAAVFAAARYRAFEARSLEVVGRALIASDRGAAAESLVAASAGFDALGAGWRRDRCSAVLSRLGQTGRRAASNSSAVALTAREAEVARLGAQGLTARDIGRQLFIGERTVETHLANVYVKLGLESKRELVLRAVELGLQSGTEPERRTPR</sequence>
<protein>
    <recommendedName>
        <fullName evidence="5">HTH luxR-type domain-containing protein</fullName>
    </recommendedName>
</protein>
<dbReference type="PANTHER" id="PTHR44688:SF16">
    <property type="entry name" value="DNA-BINDING TRANSCRIPTIONAL ACTIVATOR DEVR_DOSR"/>
    <property type="match status" value="1"/>
</dbReference>
<dbReference type="RefSeq" id="WP_338202473.1">
    <property type="nucleotide sequence ID" value="NZ_JAEKNR010000139.1"/>
</dbReference>
<dbReference type="GO" id="GO:0006355">
    <property type="term" value="P:regulation of DNA-templated transcription"/>
    <property type="evidence" value="ECO:0007669"/>
    <property type="project" value="InterPro"/>
</dbReference>
<dbReference type="InterPro" id="IPR016032">
    <property type="entry name" value="Sig_transdc_resp-reg_C-effctor"/>
</dbReference>
<dbReference type="SMART" id="SM00421">
    <property type="entry name" value="HTH_LUXR"/>
    <property type="match status" value="1"/>
</dbReference>
<gene>
    <name evidence="6" type="ORF">JF922_13515</name>
</gene>
<comment type="caution">
    <text evidence="6">The sequence shown here is derived from an EMBL/GenBank/DDBJ whole genome shotgun (WGS) entry which is preliminary data.</text>
</comment>
<keyword evidence="1" id="KW-0805">Transcription regulation</keyword>
<dbReference type="GO" id="GO:0003677">
    <property type="term" value="F:DNA binding"/>
    <property type="evidence" value="ECO:0007669"/>
    <property type="project" value="UniProtKB-KW"/>
</dbReference>
<keyword evidence="4" id="KW-0175">Coiled coil</keyword>
<evidence type="ECO:0000313" key="7">
    <source>
        <dbReference type="Proteomes" id="UP000612893"/>
    </source>
</evidence>
<organism evidence="6 7">
    <name type="scientific">Candidatus Nephthysia bennettiae</name>
    <dbReference type="NCBI Taxonomy" id="3127016"/>
    <lineage>
        <taxon>Bacteria</taxon>
        <taxon>Bacillati</taxon>
        <taxon>Candidatus Dormiibacterota</taxon>
        <taxon>Candidatus Dormibacteria</taxon>
        <taxon>Candidatus Dormibacterales</taxon>
        <taxon>Candidatus Dormibacteraceae</taxon>
        <taxon>Candidatus Nephthysia</taxon>
    </lineage>
</organism>
<keyword evidence="3" id="KW-0804">Transcription</keyword>
<evidence type="ECO:0000256" key="3">
    <source>
        <dbReference type="ARBA" id="ARBA00023163"/>
    </source>
</evidence>
<dbReference type="Proteomes" id="UP000612893">
    <property type="component" value="Unassembled WGS sequence"/>
</dbReference>
<dbReference type="PRINTS" id="PR00038">
    <property type="entry name" value="HTHLUXR"/>
</dbReference>
<keyword evidence="2" id="KW-0238">DNA-binding</keyword>
<feature type="domain" description="HTH luxR-type" evidence="5">
    <location>
        <begin position="303"/>
        <end position="368"/>
    </location>
</feature>
<evidence type="ECO:0000259" key="5">
    <source>
        <dbReference type="PROSITE" id="PS50043"/>
    </source>
</evidence>
<proteinExistence type="predicted"/>
<dbReference type="PROSITE" id="PS50043">
    <property type="entry name" value="HTH_LUXR_2"/>
    <property type="match status" value="1"/>
</dbReference>
<keyword evidence="7" id="KW-1185">Reference proteome</keyword>
<dbReference type="InterPro" id="IPR000792">
    <property type="entry name" value="Tscrpt_reg_LuxR_C"/>
</dbReference>
<evidence type="ECO:0000256" key="2">
    <source>
        <dbReference type="ARBA" id="ARBA00023125"/>
    </source>
</evidence>
<dbReference type="Gene3D" id="1.10.10.10">
    <property type="entry name" value="Winged helix-like DNA-binding domain superfamily/Winged helix DNA-binding domain"/>
    <property type="match status" value="1"/>
</dbReference>
<feature type="coiled-coil region" evidence="4">
    <location>
        <begin position="21"/>
        <end position="48"/>
    </location>
</feature>
<dbReference type="AlphaFoldDB" id="A0A934K575"/>
<dbReference type="PANTHER" id="PTHR44688">
    <property type="entry name" value="DNA-BINDING TRANSCRIPTIONAL ACTIVATOR DEVR_DOSR"/>
    <property type="match status" value="1"/>
</dbReference>
<dbReference type="EMBL" id="JAEKNR010000139">
    <property type="protein sequence ID" value="MBJ7599084.1"/>
    <property type="molecule type" value="Genomic_DNA"/>
</dbReference>
<dbReference type="Pfam" id="PF00196">
    <property type="entry name" value="GerE"/>
    <property type="match status" value="1"/>
</dbReference>
<name>A0A934K575_9BACT</name>
<dbReference type="SUPFAM" id="SSF48452">
    <property type="entry name" value="TPR-like"/>
    <property type="match status" value="1"/>
</dbReference>